<dbReference type="Proteomes" id="UP000199041">
    <property type="component" value="Unassembled WGS sequence"/>
</dbReference>
<reference evidence="1 2" key="1">
    <citation type="submission" date="2016-10" db="EMBL/GenBank/DDBJ databases">
        <authorList>
            <person name="de Groot N.N."/>
        </authorList>
    </citation>
    <scope>NUCLEOTIDE SEQUENCE [LARGE SCALE GENOMIC DNA]</scope>
    <source>
        <strain evidence="1 2">Vu-144</strain>
    </source>
</reference>
<name>A0A1H3XDU3_9BACT</name>
<keyword evidence="2" id="KW-1185">Reference proteome</keyword>
<proteinExistence type="predicted"/>
<dbReference type="AlphaFoldDB" id="A0A1H3XDU3"/>
<dbReference type="EMBL" id="FNQY01000005">
    <property type="protein sequence ID" value="SDZ96772.1"/>
    <property type="molecule type" value="Genomic_DNA"/>
</dbReference>
<protein>
    <submittedName>
        <fullName evidence="1">Uncharacterized protein</fullName>
    </submittedName>
</protein>
<sequence>MLILITYQYAIHNIDKFCIINCHEIFNGGKKLIENVYLKNKILLKN</sequence>
<evidence type="ECO:0000313" key="2">
    <source>
        <dbReference type="Proteomes" id="UP000199041"/>
    </source>
</evidence>
<evidence type="ECO:0000313" key="1">
    <source>
        <dbReference type="EMBL" id="SDZ96772.1"/>
    </source>
</evidence>
<organism evidence="1 2">
    <name type="scientific">Arachidicoccus rhizosphaerae</name>
    <dbReference type="NCBI Taxonomy" id="551991"/>
    <lineage>
        <taxon>Bacteria</taxon>
        <taxon>Pseudomonadati</taxon>
        <taxon>Bacteroidota</taxon>
        <taxon>Chitinophagia</taxon>
        <taxon>Chitinophagales</taxon>
        <taxon>Chitinophagaceae</taxon>
        <taxon>Arachidicoccus</taxon>
    </lineage>
</organism>
<gene>
    <name evidence="1" type="ORF">SAMN05192529_10574</name>
</gene>
<accession>A0A1H3XDU3</accession>